<dbReference type="KEGG" id="pprt:ET464_00905"/>
<dbReference type="SUPFAM" id="SSF110997">
    <property type="entry name" value="Sporulation related repeat"/>
    <property type="match status" value="1"/>
</dbReference>
<dbReference type="PROSITE" id="PS51724">
    <property type="entry name" value="SPOR"/>
    <property type="match status" value="1"/>
</dbReference>
<keyword evidence="2" id="KW-0812">Transmembrane</keyword>
<keyword evidence="2" id="KW-0472">Membrane</keyword>
<accession>A0A4P6F435</accession>
<organism evidence="4 5">
    <name type="scientific">Paenibacillus protaetiae</name>
    <dbReference type="NCBI Taxonomy" id="2509456"/>
    <lineage>
        <taxon>Bacteria</taxon>
        <taxon>Bacillati</taxon>
        <taxon>Bacillota</taxon>
        <taxon>Bacilli</taxon>
        <taxon>Bacillales</taxon>
        <taxon>Paenibacillaceae</taxon>
        <taxon>Paenibacillus</taxon>
    </lineage>
</organism>
<evidence type="ECO:0000259" key="3">
    <source>
        <dbReference type="PROSITE" id="PS51724"/>
    </source>
</evidence>
<dbReference type="EMBL" id="CP035492">
    <property type="protein sequence ID" value="QAY65158.1"/>
    <property type="molecule type" value="Genomic_DNA"/>
</dbReference>
<reference evidence="4 5" key="1">
    <citation type="submission" date="2019-01" db="EMBL/GenBank/DDBJ databases">
        <title>Genome sequencing of strain FW100M-2.</title>
        <authorList>
            <person name="Heo J."/>
            <person name="Kim S.-J."/>
            <person name="Kim J.-S."/>
            <person name="Hong S.-B."/>
            <person name="Kwon S.-W."/>
        </authorList>
    </citation>
    <scope>NUCLEOTIDE SEQUENCE [LARGE SCALE GENOMIC DNA]</scope>
    <source>
        <strain evidence="4 5">FW100M-2</strain>
    </source>
</reference>
<keyword evidence="5" id="KW-1185">Reference proteome</keyword>
<dbReference type="Proteomes" id="UP000293568">
    <property type="component" value="Chromosome"/>
</dbReference>
<feature type="region of interest" description="Disordered" evidence="1">
    <location>
        <begin position="139"/>
        <end position="160"/>
    </location>
</feature>
<dbReference type="AlphaFoldDB" id="A0A4P6F435"/>
<dbReference type="OrthoDB" id="2680382at2"/>
<protein>
    <recommendedName>
        <fullName evidence="3">SPOR domain-containing protein</fullName>
    </recommendedName>
</protein>
<evidence type="ECO:0000313" key="5">
    <source>
        <dbReference type="Proteomes" id="UP000293568"/>
    </source>
</evidence>
<dbReference type="RefSeq" id="WP_129437449.1">
    <property type="nucleotide sequence ID" value="NZ_CP035492.1"/>
</dbReference>
<feature type="compositionally biased region" description="Low complexity" evidence="1">
    <location>
        <begin position="284"/>
        <end position="301"/>
    </location>
</feature>
<feature type="domain" description="SPOR" evidence="3">
    <location>
        <begin position="315"/>
        <end position="392"/>
    </location>
</feature>
<feature type="region of interest" description="Disordered" evidence="1">
    <location>
        <begin position="1"/>
        <end position="61"/>
    </location>
</feature>
<dbReference type="InterPro" id="IPR007730">
    <property type="entry name" value="SPOR-like_dom"/>
</dbReference>
<feature type="region of interest" description="Disordered" evidence="1">
    <location>
        <begin position="98"/>
        <end position="121"/>
    </location>
</feature>
<dbReference type="GO" id="GO:0042834">
    <property type="term" value="F:peptidoglycan binding"/>
    <property type="evidence" value="ECO:0007669"/>
    <property type="project" value="InterPro"/>
</dbReference>
<keyword evidence="2" id="KW-1133">Transmembrane helix</keyword>
<feature type="region of interest" description="Disordered" evidence="1">
    <location>
        <begin position="261"/>
        <end position="301"/>
    </location>
</feature>
<evidence type="ECO:0000256" key="2">
    <source>
        <dbReference type="SAM" id="Phobius"/>
    </source>
</evidence>
<feature type="compositionally biased region" description="Basic and acidic residues" evidence="1">
    <location>
        <begin position="9"/>
        <end position="29"/>
    </location>
</feature>
<sequence>MNNNNRITYRFDHTGQASDRETKLIERQPEAALTEVKAKAKASDNEKETAKPAAPQKSNVVPLYHTASGSHSLSGASPWNSPFQDDVSALEQLIRETGQRKSAAKAGAHQPEKAMAADYGGEKDGTLLDWNLEDNSKWKAQDRGSYERTASGSYSQQQDAAAVASVPAPVPSRHHRPVAAAEAEGHFEGYDRQGPLLDEEMMRSEYDGRDGERPFYIRYESPAASPSWLKVFVTVAGALATGALFGYLLLSFFTGSWSDSGHDTPVKQGEVTSPAGDAGKDTAGDGAAPVAGGANGTDEAAGGAAGELPMAAVNIPDTAYYLLQYGVFGSTDGRDAALAELAAKGVASAAWSSGQDYRVYAGMSPSSDDAALLKGQFNGSMDLYAKKFDLSAPSQIPFEGKAEQAQQFFVQTGTLIPMMLGMVNAQLEQPAPSPFSPADSAAWQNAFQQWSDSAAAAKAGFADKEGSASYAELTQALQAAADSFSNYEKNTSRAHLWKAQSALMKAVIAQKNWFEAIIAL</sequence>
<evidence type="ECO:0000313" key="4">
    <source>
        <dbReference type="EMBL" id="QAY65158.1"/>
    </source>
</evidence>
<name>A0A4P6F435_9BACL</name>
<proteinExistence type="predicted"/>
<evidence type="ECO:0000256" key="1">
    <source>
        <dbReference type="SAM" id="MobiDB-lite"/>
    </source>
</evidence>
<feature type="compositionally biased region" description="Basic and acidic residues" evidence="1">
    <location>
        <begin position="36"/>
        <end position="50"/>
    </location>
</feature>
<gene>
    <name evidence="4" type="ORF">ET464_00905</name>
</gene>
<feature type="transmembrane region" description="Helical" evidence="2">
    <location>
        <begin position="228"/>
        <end position="250"/>
    </location>
</feature>
<dbReference type="InterPro" id="IPR036680">
    <property type="entry name" value="SPOR-like_sf"/>
</dbReference>